<accession>A0ABW4A1U9</accession>
<evidence type="ECO:0000256" key="1">
    <source>
        <dbReference type="SAM" id="MobiDB-lite"/>
    </source>
</evidence>
<evidence type="ECO:0000313" key="4">
    <source>
        <dbReference type="Proteomes" id="UP001597183"/>
    </source>
</evidence>
<keyword evidence="4" id="KW-1185">Reference proteome</keyword>
<feature type="region of interest" description="Disordered" evidence="1">
    <location>
        <begin position="28"/>
        <end position="50"/>
    </location>
</feature>
<evidence type="ECO:0000313" key="3">
    <source>
        <dbReference type="EMBL" id="MFD1364614.1"/>
    </source>
</evidence>
<evidence type="ECO:0000256" key="2">
    <source>
        <dbReference type="SAM" id="SignalP"/>
    </source>
</evidence>
<dbReference type="EMBL" id="JBHTMK010000005">
    <property type="protein sequence ID" value="MFD1364614.1"/>
    <property type="molecule type" value="Genomic_DNA"/>
</dbReference>
<protein>
    <recommendedName>
        <fullName evidence="5">Peptidase inhibitor family I36</fullName>
    </recommendedName>
</protein>
<feature type="signal peptide" evidence="2">
    <location>
        <begin position="1"/>
        <end position="23"/>
    </location>
</feature>
<evidence type="ECO:0008006" key="5">
    <source>
        <dbReference type="Google" id="ProtNLM"/>
    </source>
</evidence>
<keyword evidence="2" id="KW-0732">Signal</keyword>
<gene>
    <name evidence="3" type="ORF">ACFQ5G_04555</name>
</gene>
<proteinExistence type="predicted"/>
<sequence length="167" mass="17821">MNRRTAVVAALIVAASLASAAYAAWPTPRPTPPPASQLDSTGQGTFHRKDGAPLLTVTNAPATTARPDCPADTLCLYAAPDFGYPRVTTTACGHIDLRWIGWERRPRSIHNNLPPGGHPNETVGFFRSDAGGGPPSEATEHLLLTLTASTRTAENAPPDIDWLHHRC</sequence>
<name>A0ABW4A1U9_9ACTN</name>
<dbReference type="RefSeq" id="WP_317791549.1">
    <property type="nucleotide sequence ID" value="NZ_AP028461.1"/>
</dbReference>
<organism evidence="3 4">
    <name type="scientific">Actinoplanes sichuanensis</name>
    <dbReference type="NCBI Taxonomy" id="512349"/>
    <lineage>
        <taxon>Bacteria</taxon>
        <taxon>Bacillati</taxon>
        <taxon>Actinomycetota</taxon>
        <taxon>Actinomycetes</taxon>
        <taxon>Micromonosporales</taxon>
        <taxon>Micromonosporaceae</taxon>
        <taxon>Actinoplanes</taxon>
    </lineage>
</organism>
<dbReference type="Proteomes" id="UP001597183">
    <property type="component" value="Unassembled WGS sequence"/>
</dbReference>
<feature type="chain" id="PRO_5045615333" description="Peptidase inhibitor family I36" evidence="2">
    <location>
        <begin position="24"/>
        <end position="167"/>
    </location>
</feature>
<reference evidence="4" key="1">
    <citation type="journal article" date="2019" name="Int. J. Syst. Evol. Microbiol.">
        <title>The Global Catalogue of Microorganisms (GCM) 10K type strain sequencing project: providing services to taxonomists for standard genome sequencing and annotation.</title>
        <authorList>
            <consortium name="The Broad Institute Genomics Platform"/>
            <consortium name="The Broad Institute Genome Sequencing Center for Infectious Disease"/>
            <person name="Wu L."/>
            <person name="Ma J."/>
        </authorList>
    </citation>
    <scope>NUCLEOTIDE SEQUENCE [LARGE SCALE GENOMIC DNA]</scope>
    <source>
        <strain evidence="4">CCM 7526</strain>
    </source>
</reference>
<comment type="caution">
    <text evidence="3">The sequence shown here is derived from an EMBL/GenBank/DDBJ whole genome shotgun (WGS) entry which is preliminary data.</text>
</comment>